<name>A0ABY5TWN6_9BACT</name>
<reference evidence="3" key="1">
    <citation type="submission" date="2022-08" db="EMBL/GenBank/DDBJ databases">
        <title>Complete genome sequence of Mycoplasma molare type strain H 542.</title>
        <authorList>
            <person name="Spergser J."/>
        </authorList>
    </citation>
    <scope>NUCLEOTIDE SEQUENCE</scope>
    <source>
        <strain evidence="3">H 542</strain>
    </source>
</reference>
<evidence type="ECO:0000256" key="1">
    <source>
        <dbReference type="PROSITE-ProRule" id="PRU00524"/>
    </source>
</evidence>
<dbReference type="PROSITE" id="PS51177">
    <property type="entry name" value="LUMAZINE_BIND"/>
    <property type="match status" value="1"/>
</dbReference>
<gene>
    <name evidence="3" type="ORF">NX772_02735</name>
</gene>
<protein>
    <recommendedName>
        <fullName evidence="2">Lumazine-binding domain-containing protein</fullName>
    </recommendedName>
</protein>
<accession>A0ABY5TWN6</accession>
<organism evidence="3 4">
    <name type="scientific">Mesomycoplasma molare</name>
    <dbReference type="NCBI Taxonomy" id="171288"/>
    <lineage>
        <taxon>Bacteria</taxon>
        <taxon>Bacillati</taxon>
        <taxon>Mycoplasmatota</taxon>
        <taxon>Mycoplasmoidales</taxon>
        <taxon>Metamycoplasmataceae</taxon>
        <taxon>Mesomycoplasma</taxon>
    </lineage>
</organism>
<evidence type="ECO:0000313" key="3">
    <source>
        <dbReference type="EMBL" id="UWD34001.1"/>
    </source>
</evidence>
<dbReference type="EMBL" id="CP103423">
    <property type="protein sequence ID" value="UWD34001.1"/>
    <property type="molecule type" value="Genomic_DNA"/>
</dbReference>
<dbReference type="RefSeq" id="WP_027123522.1">
    <property type="nucleotide sequence ID" value="NZ_CP103423.1"/>
</dbReference>
<proteinExistence type="predicted"/>
<evidence type="ECO:0000313" key="4">
    <source>
        <dbReference type="Proteomes" id="UP001058364"/>
    </source>
</evidence>
<keyword evidence="4" id="KW-1185">Reference proteome</keyword>
<evidence type="ECO:0000259" key="2">
    <source>
        <dbReference type="PROSITE" id="PS51177"/>
    </source>
</evidence>
<dbReference type="InterPro" id="IPR026017">
    <property type="entry name" value="Lumazine-bd_dom"/>
</dbReference>
<feature type="domain" description="Lumazine-binding" evidence="2">
    <location>
        <begin position="2123"/>
        <end position="2236"/>
    </location>
</feature>
<sequence length="3232" mass="360903">MENKVNKKRGKKLLAIITLALGGSLLGSVGLAPLVFKNWKEIQYDIVDFQQDLKQSTDSSVVFSFEFNDEQTINLINNANSDISISLVNPSTKSEVLKGVAKYVKSLRKWQFSSNELSEKLEAGKKYEVLFNKKQGNVLSEKRNFNTKNIEDKKYVYTKANVSSFEFNASNSREREIIVNFADEIKSLEGKKAVLKYHYITEGENNELSEIKNEDTKVSIEQAAEIKDGVARFAIKGLQPSRKYVIEYVAFLDQSDDNGIISPSEVLVNYEGGVNNAFVTDSIKLEVSNIEKNNISTNSGQIIVGFLKSNSEPELSLIGKKAVLNYKISGTDKILQNESTIVGDAAVFEFRSKDEKTKLIEGTKYEIVSIEVSDSKVEFKKEIQDSETAKTFETLLALSELRTIEVLDKKATFALDFISQDNKDDLDGSTIEVSLEPFNDISIERQTLIKKPGTDNVYTATFVANDLLQGITYSINQIKLTTKSGQESNVLFNNFYTERDKRSFTTIIGSAEFTIQGFAKTTHNSAKVNLVYNPENAFISGQDIILKYKKVQPASDEIFISQATASGLNIEFNLGGDSVKKTELETSDSSSDSNKLNQLPLDSGATYEIIGVEFKDLEKSQGIGAKIISNGGNERFTTFSTIKSITSSNIRNTSATIAITFNDVLKTITENTSKEGVKSPSGRKAKLIYQVNSQKEGQEQIQSSPISTDLVEITENGVVFELNNLLKGVEYQITGIQFDIELPTFYGNQISSRNDNKFSTIASEFEIKSIEIDNIEETTADVSVSFNLPSDIILLGNNLDIFYKEANNPNSSEMKIKATVDEIGIAKVSISNLLEGKKYVITKVESHINETGEKEKSNYTFIIPNSLELFKTFFTKPAINNIEIRNISENSAEVHVLFTNENLNFINTNKTFKLNYSNSDNVSSFVEKNITKEEFNSKKLIFNISNLNKVTNYTIDKITIDGIEIPRVINFEKNKNNFKTSATSSKVVSLNQIINEDTSVIFELNFDNIVDSFMNTKEVIVSIQEEGQNSNKEFSGIVDNGVLRITANQLEAGKKYNIVNLRMSGNNEENINITFSDSVTSERRFVYTKPLVNGFVFSDINETTANVTIQFADSQNNYDNKHVIISYINKNDNTVNEINTSILSEPIMIKNSSITIPLSSLSKFSNYEITGIKVDSRNNVFEDVALKTGIEKTFSTLALNVHVKSISIENITKNSTKVVYSFNDIDGYLKGRNVTIKYKKAGGLLETQTKDIQNTLGILHADFELESLDEGTKYTIEGLEIENIQNIENDSSQFSTLGVVNGVSVSNLEEQSARVNITFQNEDENRTFNNKSALVRFVSEANGTLRSATAIINDNSVSFNLDSLDKNTKYILQDVLVQLSTEYIIIDLDKEFTIEGTSDRIRNFTTSATSAKVISMSENENSKTIDSASVTFQFDRIIDSFLGDKRATLTYANKNNSNIDIVSSSSVVNSSTNALTFDLNNLEQGAGFVVKSINIDGVSISFENSIVKEFSTLPVLSSIEKIIPQNDSASDKSIGLTLRFSDGLNKLNAKRAQISISSLTSGSQTIYTASENISNNSVSFNLTNLEKNSEFVIEEILVDGISINFASSINSISNEQRKFKTTAKKAIVKNINVVESTKNSVLLAVSFDINEDWYLSNKKVKFKFVKDDEEFETTGNFTINDEGIINALLNNEVLLNEKQLEAGNGYTLREIIIFENNDSNTIIELGNSSVIKTFSTLSTINSVNITNKTESSANVTIRLQSNDNTLVNYKGFISLTSNATGIEYNFESVDNFNSSREVTFNVINLPKNETFYINGISVGSKKSTILEYETSIQESEKSFKTQPTTATITSVNFRWADEERTKAYAILTFDSNIDSFMNGKALKLEYYRTGLNYAHGNDDRLVISKTNEGQDVIVSGSTIQFLLQGRVDSNGAQINNNTGVNGDKRFIVRYKQDDTNAERIQASFKGLIQGSNYIINSITTKDSTENIRIDFASNITDDNKTLKTPVGLFDYRVHPTNGLVEDANSTVVTILGYYASPIDLSQLPLEDIKIRFNDISSGKYETFAATEVRKKTENVWTVKFIGNLKKETRYQTFETLIKNQEVRVSPLYYFEGSTNPRGKEQFSTTGNITTVSSIQLLEKTKNSAKISIDFVPGNENLLRNNKPLVVKYRKVGDSRNVNGTSLPETRINPDTKKLEILVNNLEEGENYEIVSIFVPSLGRQGDLIRSLEHNATIPSSISKRFSTTPVIDQIVISSINERSAEVEVRLQGEVSDLANLSGNLTIAKTLNRDDISVFNSQQDINFDANNKTIRFTLTNLDKNTNYQIMSLSLGDLSYDWKNGISDTNKQFSTTGTTATITNITFSNIVNQEATVDLSVGNIDSYINGKSITVRYQKLDERNELTGPEITSSNATISQNKATIRLNNLENGVKYRIIGFNNPVVAGESQSISFNLTENLLKEFDSYVIVKSISHTPNEEDVIVNVDFEDKNISRIIGKLVIIRINGIDNDFYGTINTNGRASFNIRNLAKETTYSIDTIRIDGNTIRYTSSAEVQKQFSTTGTTATINSISTNNSNNTINTANVKIKFSNKDKYLNTKELKLIFKDSNNPSAPNIESNTIANVILEDDIATATFNLTSSELEAGKRYQVVGAKLNSSSREINFNISNIITISSPETQYFETKVSRPTIESASLTNTTNDEGQENTYLSRVDMIFNDPNNSLNTALLNSWEFKLRNTKPGSNESDVSNIEFVNRSFTRSQDTGKTTITIYIKGNIMDWGVVTNKLQIKYSYFDDLNKTNSIGNDEWITQLSDNNDIEIKTSEDFVTTSLNGIVTTGYDVEFNLKIYDPLNKLTNFGQQNGGYNYTNTDSTRNVLNLSRQTTGNSISYRIKAKKSLLNLTGVSGEWTDFYQNNPNPNDEEESVTPEERRQLQNLGRYAANVYPDGSPINTNLYGRNTGTPNLTKWKFTSGSQDWLDISKAIKKEILWINRSSQNDGMVDIKVRITSGSLNNQPGRNYIIAKILNFDLEDFKIQNQKTLYAKNSSKIWTNYQSPLLTGNGTNFFGTASAGIRTVGTNFNATTGVTDNSGTVLWDSNYNQESGIFKTIIKLPNGHNENSTFNYAIQEYNAVIYALFINAKGELYLFGDDNGKPFNFAKDIKFENNDLNDNELGSRNGYFEFNLKTSGILENQKPADNEKLRFVNLIASPIKTYQYFDSKFLFPLNWGKTSNSYKEIVYKK</sequence>
<feature type="repeat" description="Lumazine-binding" evidence="1">
    <location>
        <begin position="2123"/>
        <end position="2236"/>
    </location>
</feature>
<dbReference type="Proteomes" id="UP001058364">
    <property type="component" value="Chromosome"/>
</dbReference>